<name>A0A8D5U9S3_9CREN</name>
<gene>
    <name evidence="2" type="ORF">KN1_27800</name>
</gene>
<dbReference type="Proteomes" id="UP000825123">
    <property type="component" value="Chromosome"/>
</dbReference>
<dbReference type="AlphaFoldDB" id="A0A8D5U9S3"/>
<proteinExistence type="predicted"/>
<dbReference type="SMART" id="SM00933">
    <property type="entry name" value="NurA"/>
    <property type="match status" value="1"/>
</dbReference>
<organism evidence="2 3">
    <name type="scientific">Stygiolobus caldivivus</name>
    <dbReference type="NCBI Taxonomy" id="2824673"/>
    <lineage>
        <taxon>Archaea</taxon>
        <taxon>Thermoproteota</taxon>
        <taxon>Thermoprotei</taxon>
        <taxon>Sulfolobales</taxon>
        <taxon>Sulfolobaceae</taxon>
        <taxon>Stygiolobus</taxon>
    </lineage>
</organism>
<evidence type="ECO:0000313" key="3">
    <source>
        <dbReference type="Proteomes" id="UP000825123"/>
    </source>
</evidence>
<keyword evidence="3" id="KW-1185">Reference proteome</keyword>
<feature type="domain" description="NurA" evidence="1">
    <location>
        <begin position="66"/>
        <end position="383"/>
    </location>
</feature>
<accession>A0A8D5U9S3</accession>
<protein>
    <recommendedName>
        <fullName evidence="1">NurA domain-containing protein</fullName>
    </recommendedName>
</protein>
<dbReference type="KEGG" id="csty:KN1_27800"/>
<evidence type="ECO:0000313" key="2">
    <source>
        <dbReference type="EMBL" id="BCU71483.1"/>
    </source>
</evidence>
<dbReference type="RefSeq" id="WP_221288248.1">
    <property type="nucleotide sequence ID" value="NZ_AP024597.1"/>
</dbReference>
<dbReference type="InterPro" id="IPR018977">
    <property type="entry name" value="NurA_domain"/>
</dbReference>
<dbReference type="GeneID" id="66164501"/>
<dbReference type="Pfam" id="PF09376">
    <property type="entry name" value="NurA"/>
    <property type="match status" value="1"/>
</dbReference>
<sequence length="422" mass="47612">MSKSEADIQYDLLKLGVEISKLKDRATSIVHTYTPRTDLGDDKENLQLLSDKIETLDLFSLKGDGSSVASVDSSSRMLRTTFLDLVVVGGALYSTDRDRLIYPFDVSGRYIGVASYLEFLRILQKALNTVGIATANVVGYEFAVDEVEVETKEGIRRESLYHLDDVADELRLEAENNLIRQATKEKLLILDGPLFPTPIELSSSFQFGLPKDRDVLKHWGRITHRWAYATLIKERLDMIKSRDVIGVVKRLENSRKLRQISGIGKFIGINRVPDLTDAELLELISEKQCNSTIGLCLIGPIRIVSEIDVKRDDIDQVIINAEDIPERYAYYAILKIPGGIQTFFRIEGLNLSVLNNSLQEVFSGITKEMLPTYISFVDNYSKKVTKGLFYLSFNVLKDFITFLHDTKLEALNISQEINSGLV</sequence>
<evidence type="ECO:0000259" key="1">
    <source>
        <dbReference type="SMART" id="SM00933"/>
    </source>
</evidence>
<dbReference type="EMBL" id="AP024597">
    <property type="protein sequence ID" value="BCU71483.1"/>
    <property type="molecule type" value="Genomic_DNA"/>
</dbReference>
<reference evidence="2 3" key="1">
    <citation type="submission" date="2021-04" db="EMBL/GenBank/DDBJ databases">
        <title>Complete genome sequence of Stygiolobus sp. KN-1.</title>
        <authorList>
            <person name="Nakamura K."/>
            <person name="Sakai H."/>
            <person name="Kurosawa N."/>
        </authorList>
    </citation>
    <scope>NUCLEOTIDE SEQUENCE [LARGE SCALE GENOMIC DNA]</scope>
    <source>
        <strain evidence="2 3">KN-1</strain>
    </source>
</reference>